<accession>A0A1Q9LNC3</accession>
<organism evidence="2 3">
    <name type="scientific">Actinokineospora bangkokensis</name>
    <dbReference type="NCBI Taxonomy" id="1193682"/>
    <lineage>
        <taxon>Bacteria</taxon>
        <taxon>Bacillati</taxon>
        <taxon>Actinomycetota</taxon>
        <taxon>Actinomycetes</taxon>
        <taxon>Pseudonocardiales</taxon>
        <taxon>Pseudonocardiaceae</taxon>
        <taxon>Actinokineospora</taxon>
    </lineage>
</organism>
<dbReference type="EMBL" id="MKQR01000009">
    <property type="protein sequence ID" value="OLR93511.1"/>
    <property type="molecule type" value="Genomic_DNA"/>
</dbReference>
<feature type="domain" description="CHAT" evidence="1">
    <location>
        <begin position="736"/>
        <end position="1010"/>
    </location>
</feature>
<dbReference type="Pfam" id="PF12770">
    <property type="entry name" value="CHAT"/>
    <property type="match status" value="1"/>
</dbReference>
<dbReference type="Proteomes" id="UP000186040">
    <property type="component" value="Unassembled WGS sequence"/>
</dbReference>
<proteinExistence type="predicted"/>
<sequence length="1011" mass="106485">MSDRVVVELASRLATFDRDEHADLLDDERAHAAAVALNGTVLADPDAHGDRVLRVLGHWFLLRHHLRLGAGQELRWARLHASLLRDRDPAALTDRLRALLDSPPDLVDRTAETALSLIGSFTTTGDPRAVESAAGLLADLPEELAELAPLGAALIELTRARVVITADPAALAGVERQARALLSRLAQDDPVRDAVVALVGTMLTARADLGGEDTLDEALRVLGGAVDPERPAATPAAASALGAALRVRFERTRGTADLDRAVELGRVALGAAGHGAPGREETGELLVFALLRRYYHLEQAADLDEALAVCRAVEPARGETGPVRCSWLSALAMVLTARFTRTGDPAELDEAVRRNREAIALAGELGLLRLVLQGNHAALLAIRHEERGDPADLAEATAAARAAVALTPADSAQLGARLLVLAQLIGTGVEPPPAEALDLLTEALRVLPAGHPSGMAVLAERARHHHRRYRATGGAEDLAAAMADWAAAARAESGRPFSRLLAAEGWMGAALTAGDLAAVAEAVGESVRLLPLLAWRGLQREVRERTLSRTGWIGGQAAALVLAAGMPERAVELVDQSRNVLWGQALQTRSDLSALRATDPALADELDRTRALIDQAEPTGATADERALAAHRAAVERWDVLLRRARALPGFADFLGPVPFSRLRHAAADGPVVVVNLHRTRSDALVVRPDGVVVVPLPWLTPDEAQGRTTALLDAIAQAGGGGPGRAHLRNTLLSLLRWLWDVVAAPVLSELDRVAGPVRHRMWWCPTGPLTLLPLHAAGRYGSAARNRPPTVPARTVSSYATGLSSLLRARQPFRPAPGLVAVGMAHTPGHPPLPAVVGELGRIAQLVPDTRVLTGPGPDEVVEALAGAGWAHFACHATQVVHRPGDSALHLDGGDLTVLRLAGCDLQGAEFAYLSACGTAGGSVALADEAIHLAAALQMAGYRHVVGTLWGVPDDIAASVAEGVYAGMARGGRLDATRAAQALTDAADRVRRDHPASPDLWAPFVHLGP</sequence>
<reference evidence="2 3" key="1">
    <citation type="submission" date="2016-10" db="EMBL/GenBank/DDBJ databases">
        <title>The Draft Genome Sequence of Actinokineospora bangkokensis 44EHWT reveals the biosynthetic pathway of antifungal compounds Thailandins with unusual extender unit butylmalonyl-CoA.</title>
        <authorList>
            <person name="Greule A."/>
            <person name="Intra B."/>
            <person name="Flemming S."/>
            <person name="Rommel M.G."/>
            <person name="Panbangred W."/>
            <person name="Bechthold A."/>
        </authorList>
    </citation>
    <scope>NUCLEOTIDE SEQUENCE [LARGE SCALE GENOMIC DNA]</scope>
    <source>
        <strain evidence="2 3">44EHW</strain>
    </source>
</reference>
<evidence type="ECO:0000313" key="2">
    <source>
        <dbReference type="EMBL" id="OLR93511.1"/>
    </source>
</evidence>
<evidence type="ECO:0000259" key="1">
    <source>
        <dbReference type="Pfam" id="PF12770"/>
    </source>
</evidence>
<dbReference type="InterPro" id="IPR024983">
    <property type="entry name" value="CHAT_dom"/>
</dbReference>
<comment type="caution">
    <text evidence="2">The sequence shown here is derived from an EMBL/GenBank/DDBJ whole genome shotgun (WGS) entry which is preliminary data.</text>
</comment>
<evidence type="ECO:0000313" key="3">
    <source>
        <dbReference type="Proteomes" id="UP000186040"/>
    </source>
</evidence>
<dbReference type="STRING" id="1193682.BJP25_14500"/>
<dbReference type="OrthoDB" id="3206999at2"/>
<keyword evidence="3" id="KW-1185">Reference proteome</keyword>
<dbReference type="AlphaFoldDB" id="A0A1Q9LNC3"/>
<gene>
    <name evidence="2" type="ORF">BJP25_14500</name>
</gene>
<protein>
    <recommendedName>
        <fullName evidence="1">CHAT domain-containing protein</fullName>
    </recommendedName>
</protein>
<name>A0A1Q9LNC3_9PSEU</name>
<dbReference type="RefSeq" id="WP_075974406.1">
    <property type="nucleotide sequence ID" value="NZ_MKQR01000009.1"/>
</dbReference>